<organism evidence="1 2">
    <name type="scientific">Deinococcus petrolearius</name>
    <dbReference type="NCBI Taxonomy" id="1751295"/>
    <lineage>
        <taxon>Bacteria</taxon>
        <taxon>Thermotogati</taxon>
        <taxon>Deinococcota</taxon>
        <taxon>Deinococci</taxon>
        <taxon>Deinococcales</taxon>
        <taxon>Deinococcaceae</taxon>
        <taxon>Deinococcus</taxon>
    </lineage>
</organism>
<gene>
    <name evidence="1" type="ORF">ACFPQ6_14285</name>
</gene>
<evidence type="ECO:0000313" key="1">
    <source>
        <dbReference type="EMBL" id="MFC5849478.1"/>
    </source>
</evidence>
<reference evidence="2" key="1">
    <citation type="journal article" date="2019" name="Int. J. Syst. Evol. Microbiol.">
        <title>The Global Catalogue of Microorganisms (GCM) 10K type strain sequencing project: providing services to taxonomists for standard genome sequencing and annotation.</title>
        <authorList>
            <consortium name="The Broad Institute Genomics Platform"/>
            <consortium name="The Broad Institute Genome Sequencing Center for Infectious Disease"/>
            <person name="Wu L."/>
            <person name="Ma J."/>
        </authorList>
    </citation>
    <scope>NUCLEOTIDE SEQUENCE [LARGE SCALE GENOMIC DNA]</scope>
    <source>
        <strain evidence="2">CGMCC 1.15053</strain>
    </source>
</reference>
<accession>A0ABW1DPJ9</accession>
<proteinExistence type="predicted"/>
<evidence type="ECO:0000313" key="2">
    <source>
        <dbReference type="Proteomes" id="UP001595979"/>
    </source>
</evidence>
<comment type="caution">
    <text evidence="1">The sequence shown here is derived from an EMBL/GenBank/DDBJ whole genome shotgun (WGS) entry which is preliminary data.</text>
</comment>
<dbReference type="Proteomes" id="UP001595979">
    <property type="component" value="Unassembled WGS sequence"/>
</dbReference>
<sequence length="1282" mass="142642">MTADPLLSGLVVNLASSLMYDLGKLALHTIRGGEDPVRVAIRAAADHHSDRALIEDALREWINAASLDALLREAEHAHNHITPQRVIQSLASGGNRARQLSEQPYVGKVVQNFLQELNAALLRSPDGPAVIDARAQARSEALTARVDAITTRLDAAPAFLTLNTFRDVLYGIDLEGYRVPYVRTDWEKGTAPVQQETAALMAGGARVGLLTAPGGYGKTRLILELGLWAHNALQADVVVTDPHVREYAGQLRHLPTGQRPLLILVDNAEQANVPALLNELSKDPALRGRTKVLALTRTTFGPELEQALLPYGSVAFTLTQLPTLKYTEAEHLLEHLDVHGDDLRHTIYQRSNGVPLFLILSARKVEAGENFFELPSNRSPLDLYLDDQLELIDRAGHDRATVRRVLGTLAWLSRLTPNSVRDLTTLALLSSTDEATANAILQAGSKVNLIDATRGRFRFTYDLVRERMAVREISLDQALGWLGLFDFRQEGNEYAELLSSTVLLAFQRREDLSRPIQQYDEWLNTLNVNDRRAFAATILPAVRRADGHAALRWAARLIREVLPPVTQEALGRQIEITHPQLVPVVLEQIKPLVQIPEFRRDVLGLAVLAGTQGDAALQAQVRQLLEFAATPRLFDLYPLAGLDVILDVARQWAGSGEAFLHRCALTVLERLALLEVSDATSMPDSSLTVNIRQGRLPLTHPTYRDLYTRVQEQVRELPDGVLATQPEHLGTLLGKVLGQRAFFRPEPGSAEEQAALEWLDVTRALAQRLDALPFRHAARMVERLADTGHTAIAASAQQLLTALDTDPIHHLVALTSNAPSRHPTQDEDRFDWQAHLARRREEQRQMALQVTGAIAAAECADLIVKYRAVEPDENFSTLILALLSADPEYALTVHRQLVVNPDTRPKMLAVLYHFEPTYPWYVTDTLNDVLAGDDANAITAVMGTALSRFNDPQEFRTTISRFARHPHAHVRANLVQMNFMQPEDQQFAVEEVLAAGQMDRQVGRAVIQGLKDLSYLHPIPGELMKRFLTATEALPLEDITTYDDGLSRIAAELATQDPLWLIEHIEARSARGPSGSYQDADVLARLFDGMEAPSLLTPERLDLHQQIFQRLWKWQQETGWTLTSRSAPDIFRRFTQLDPDSATQFLRQAISVASDIDMLHHVMKWVFTLPSPLQAGELADEVVVRAEQLQATSQETEELQGSVISYSHSPMRSKLGRGPFPSDVALKDLAETRLNAAQKRLVMADPAALTLKDFWTSILAHANERIHATLDRENDWYGPETG</sequence>
<keyword evidence="2" id="KW-1185">Reference proteome</keyword>
<evidence type="ECO:0008006" key="3">
    <source>
        <dbReference type="Google" id="ProtNLM"/>
    </source>
</evidence>
<name>A0ABW1DPJ9_9DEIO</name>
<protein>
    <recommendedName>
        <fullName evidence="3">AAA+ ATPase domain-containing protein</fullName>
    </recommendedName>
</protein>
<dbReference type="RefSeq" id="WP_380050659.1">
    <property type="nucleotide sequence ID" value="NZ_JBHSOH010000020.1"/>
</dbReference>
<dbReference type="EMBL" id="JBHSOH010000020">
    <property type="protein sequence ID" value="MFC5849478.1"/>
    <property type="molecule type" value="Genomic_DNA"/>
</dbReference>